<evidence type="ECO:0000256" key="1">
    <source>
        <dbReference type="ARBA" id="ARBA00005417"/>
    </source>
</evidence>
<dbReference type="Pfam" id="PF00005">
    <property type="entry name" value="ABC_tran"/>
    <property type="match status" value="1"/>
</dbReference>
<keyword evidence="4 6" id="KW-0067">ATP-binding</keyword>
<dbReference type="InterPro" id="IPR003593">
    <property type="entry name" value="AAA+_ATPase"/>
</dbReference>
<dbReference type="PROSITE" id="PS50893">
    <property type="entry name" value="ABC_TRANSPORTER_2"/>
    <property type="match status" value="1"/>
</dbReference>
<name>A0ABT8V623_9BACL</name>
<comment type="similarity">
    <text evidence="1">Belongs to the ABC transporter superfamily.</text>
</comment>
<sequence>MTYVLRTASLTKKYKGRNVISQVDLTIPRGEIYAVLGKSGAGKTTLLRMLMGLVEPTGGEIEWFGQKSLRTNPRLYEKIGIMIGASGFVPHLTAAENLDIHRMLMGVPSRRYVDEALDNVNLTAARNTRFAKLSFGMKQRLGLARALLHQPELMLLDEPFNGLDSQEMKQMCHLLGSLSQSRKTTIVISSRVVSVIQPIARRIGVLHEGTMVAELDDDTLALKTRQYTRLRVNDDKKASFLLEQYMAIHDYTVMQPGLILIYEQMERLPDIARLMVEHKVDILELCPVQRKIEDYMIELMRENGRGPNP</sequence>
<dbReference type="PROSITE" id="PS00211">
    <property type="entry name" value="ABC_TRANSPORTER_1"/>
    <property type="match status" value="1"/>
</dbReference>
<accession>A0ABT8V623</accession>
<dbReference type="InterPro" id="IPR027417">
    <property type="entry name" value="P-loop_NTPase"/>
</dbReference>
<evidence type="ECO:0000259" key="5">
    <source>
        <dbReference type="PROSITE" id="PS50893"/>
    </source>
</evidence>
<dbReference type="SMART" id="SM00382">
    <property type="entry name" value="AAA"/>
    <property type="match status" value="1"/>
</dbReference>
<dbReference type="Gene3D" id="3.40.50.300">
    <property type="entry name" value="P-loop containing nucleotide triphosphate hydrolases"/>
    <property type="match status" value="1"/>
</dbReference>
<dbReference type="PANTHER" id="PTHR43335:SF8">
    <property type="entry name" value="ABC TRANSPORTER, ATP-BINDING PROTEIN"/>
    <property type="match status" value="1"/>
</dbReference>
<evidence type="ECO:0000256" key="3">
    <source>
        <dbReference type="ARBA" id="ARBA00022741"/>
    </source>
</evidence>
<evidence type="ECO:0000313" key="7">
    <source>
        <dbReference type="Proteomes" id="UP001168883"/>
    </source>
</evidence>
<dbReference type="PANTHER" id="PTHR43335">
    <property type="entry name" value="ABC TRANSPORTER, ATP-BINDING PROTEIN"/>
    <property type="match status" value="1"/>
</dbReference>
<keyword evidence="2" id="KW-0813">Transport</keyword>
<dbReference type="InterPro" id="IPR017871">
    <property type="entry name" value="ABC_transporter-like_CS"/>
</dbReference>
<dbReference type="InterPro" id="IPR003439">
    <property type="entry name" value="ABC_transporter-like_ATP-bd"/>
</dbReference>
<evidence type="ECO:0000313" key="6">
    <source>
        <dbReference type="EMBL" id="MDO3676871.1"/>
    </source>
</evidence>
<gene>
    <name evidence="6" type="ORF">Q3C12_07635</name>
</gene>
<keyword evidence="3" id="KW-0547">Nucleotide-binding</keyword>
<organism evidence="6 7">
    <name type="scientific">Paenibacillus ehimensis</name>
    <dbReference type="NCBI Taxonomy" id="79264"/>
    <lineage>
        <taxon>Bacteria</taxon>
        <taxon>Bacillati</taxon>
        <taxon>Bacillota</taxon>
        <taxon>Bacilli</taxon>
        <taxon>Bacillales</taxon>
        <taxon>Paenibacillaceae</taxon>
        <taxon>Paenibacillus</taxon>
    </lineage>
</organism>
<comment type="caution">
    <text evidence="6">The sequence shown here is derived from an EMBL/GenBank/DDBJ whole genome shotgun (WGS) entry which is preliminary data.</text>
</comment>
<protein>
    <submittedName>
        <fullName evidence="6">ABC transporter ATP-binding protein</fullName>
    </submittedName>
</protein>
<feature type="domain" description="ABC transporter" evidence="5">
    <location>
        <begin position="5"/>
        <end position="233"/>
    </location>
</feature>
<dbReference type="EMBL" id="JAUMKJ010000007">
    <property type="protein sequence ID" value="MDO3676871.1"/>
    <property type="molecule type" value="Genomic_DNA"/>
</dbReference>
<reference evidence="6" key="1">
    <citation type="submission" date="2023-07" db="EMBL/GenBank/DDBJ databases">
        <authorList>
            <person name="Aktuganov G."/>
            <person name="Boyko T."/>
            <person name="Delegan Y."/>
            <person name="Galimzianova N."/>
            <person name="Gilvanova E."/>
            <person name="Korobov V."/>
            <person name="Kuzmina L."/>
            <person name="Melentiev A."/>
            <person name="Milman P."/>
            <person name="Ryabova A."/>
            <person name="Stupak E."/>
            <person name="Yasakov T."/>
            <person name="Zharikova N."/>
            <person name="Zhurenko E."/>
        </authorList>
    </citation>
    <scope>NUCLEOTIDE SEQUENCE</scope>
    <source>
        <strain evidence="6">IB-739</strain>
    </source>
</reference>
<proteinExistence type="inferred from homology"/>
<evidence type="ECO:0000256" key="2">
    <source>
        <dbReference type="ARBA" id="ARBA00022448"/>
    </source>
</evidence>
<dbReference type="GO" id="GO:0005524">
    <property type="term" value="F:ATP binding"/>
    <property type="evidence" value="ECO:0007669"/>
    <property type="project" value="UniProtKB-KW"/>
</dbReference>
<dbReference type="RefSeq" id="WP_025848538.1">
    <property type="nucleotide sequence ID" value="NZ_JAUMKJ010000007.1"/>
</dbReference>
<dbReference type="Proteomes" id="UP001168883">
    <property type="component" value="Unassembled WGS sequence"/>
</dbReference>
<evidence type="ECO:0000256" key="4">
    <source>
        <dbReference type="ARBA" id="ARBA00022840"/>
    </source>
</evidence>
<dbReference type="SUPFAM" id="SSF52540">
    <property type="entry name" value="P-loop containing nucleoside triphosphate hydrolases"/>
    <property type="match status" value="2"/>
</dbReference>
<keyword evidence="7" id="KW-1185">Reference proteome</keyword>